<dbReference type="Pfam" id="PF07715">
    <property type="entry name" value="Plug"/>
    <property type="match status" value="1"/>
</dbReference>
<evidence type="ECO:0000256" key="9">
    <source>
        <dbReference type="ARBA" id="ARBA00023136"/>
    </source>
</evidence>
<dbReference type="KEGG" id="gso:PH603_06120"/>
<evidence type="ECO:0000256" key="13">
    <source>
        <dbReference type="SAM" id="SignalP"/>
    </source>
</evidence>
<dbReference type="PROSITE" id="PS52016">
    <property type="entry name" value="TONB_DEPENDENT_REC_3"/>
    <property type="match status" value="1"/>
</dbReference>
<evidence type="ECO:0000256" key="10">
    <source>
        <dbReference type="ARBA" id="ARBA00023237"/>
    </source>
</evidence>
<evidence type="ECO:0000256" key="11">
    <source>
        <dbReference type="PROSITE-ProRule" id="PRU01360"/>
    </source>
</evidence>
<keyword evidence="13" id="KW-0732">Signal</keyword>
<dbReference type="InterPro" id="IPR012910">
    <property type="entry name" value="Plug_dom"/>
</dbReference>
<feature type="signal peptide" evidence="13">
    <location>
        <begin position="1"/>
        <end position="32"/>
    </location>
</feature>
<evidence type="ECO:0000256" key="2">
    <source>
        <dbReference type="ARBA" id="ARBA00022448"/>
    </source>
</evidence>
<evidence type="ECO:0000256" key="8">
    <source>
        <dbReference type="ARBA" id="ARBA00023077"/>
    </source>
</evidence>
<organism evidence="16 17">
    <name type="scientific">Gimibacter soli</name>
    <dbReference type="NCBI Taxonomy" id="3024400"/>
    <lineage>
        <taxon>Bacteria</taxon>
        <taxon>Pseudomonadati</taxon>
        <taxon>Pseudomonadota</taxon>
        <taxon>Alphaproteobacteria</taxon>
        <taxon>Kordiimonadales</taxon>
        <taxon>Temperatibacteraceae</taxon>
        <taxon>Gimibacter</taxon>
    </lineage>
</organism>
<name>A0AAF0BIF1_9PROT</name>
<keyword evidence="17" id="KW-1185">Reference proteome</keyword>
<evidence type="ECO:0000256" key="7">
    <source>
        <dbReference type="ARBA" id="ARBA00023065"/>
    </source>
</evidence>
<evidence type="ECO:0000256" key="3">
    <source>
        <dbReference type="ARBA" id="ARBA00022452"/>
    </source>
</evidence>
<dbReference type="GO" id="GO:0006826">
    <property type="term" value="P:iron ion transport"/>
    <property type="evidence" value="ECO:0007669"/>
    <property type="project" value="UniProtKB-KW"/>
</dbReference>
<dbReference type="Pfam" id="PF00593">
    <property type="entry name" value="TonB_dep_Rec_b-barrel"/>
    <property type="match status" value="1"/>
</dbReference>
<keyword evidence="2 11" id="KW-0813">Transport</keyword>
<keyword evidence="9 11" id="KW-0472">Membrane</keyword>
<evidence type="ECO:0000259" key="15">
    <source>
        <dbReference type="Pfam" id="PF07715"/>
    </source>
</evidence>
<dbReference type="Gene3D" id="2.40.170.20">
    <property type="entry name" value="TonB-dependent receptor, beta-barrel domain"/>
    <property type="match status" value="1"/>
</dbReference>
<protein>
    <submittedName>
        <fullName evidence="16">TonB-dependent receptor</fullName>
    </submittedName>
</protein>
<proteinExistence type="inferred from homology"/>
<keyword evidence="10 11" id="KW-0998">Cell outer membrane</keyword>
<dbReference type="PANTHER" id="PTHR32552:SF81">
    <property type="entry name" value="TONB-DEPENDENT OUTER MEMBRANE RECEPTOR"/>
    <property type="match status" value="1"/>
</dbReference>
<dbReference type="SUPFAM" id="SSF56935">
    <property type="entry name" value="Porins"/>
    <property type="match status" value="1"/>
</dbReference>
<comment type="similarity">
    <text evidence="11 12">Belongs to the TonB-dependent receptor family.</text>
</comment>
<keyword evidence="8 12" id="KW-0798">TonB box</keyword>
<evidence type="ECO:0000256" key="4">
    <source>
        <dbReference type="ARBA" id="ARBA00022496"/>
    </source>
</evidence>
<dbReference type="AlphaFoldDB" id="A0AAF0BIF1"/>
<evidence type="ECO:0000313" key="17">
    <source>
        <dbReference type="Proteomes" id="UP001217500"/>
    </source>
</evidence>
<evidence type="ECO:0000256" key="5">
    <source>
        <dbReference type="ARBA" id="ARBA00022692"/>
    </source>
</evidence>
<keyword evidence="7" id="KW-0406">Ion transport</keyword>
<feature type="domain" description="TonB-dependent receptor plug" evidence="15">
    <location>
        <begin position="60"/>
        <end position="153"/>
    </location>
</feature>
<gene>
    <name evidence="16" type="ORF">PH603_06120</name>
</gene>
<dbReference type="EMBL" id="CP116805">
    <property type="protein sequence ID" value="WCL55333.1"/>
    <property type="molecule type" value="Genomic_DNA"/>
</dbReference>
<accession>A0AAF0BIF1</accession>
<dbReference type="InterPro" id="IPR000531">
    <property type="entry name" value="Beta-barrel_TonB"/>
</dbReference>
<feature type="chain" id="PRO_5042251399" evidence="13">
    <location>
        <begin position="33"/>
        <end position="801"/>
    </location>
</feature>
<dbReference type="RefSeq" id="WP_289505132.1">
    <property type="nucleotide sequence ID" value="NZ_CP116805.1"/>
</dbReference>
<sequence>MTNHLTYRRHARMLLGGVALASVMGSTATVSAQEASGDGEELSLEEIVVTSRKRQEMLVEVPMNITAVNAKEILKRNLINKEDVYRTVAGAANPRGELILRGLSGGNDSTPNTSSSFTDDIPYDFDDLFDIERVEVLRGPQGTLYGSNAIGGTVRIITNKPRLNEVEAFGAAVFENEKNRPDVGTTVYAGVNVPLMDDKLAARVTGKVADRSGKILNTQTADYGYEKDMYVRAQMLWQANPETEIVLGYVHERSKTKGYEYADRSRPGYYYEALLTENPDALYGYDVALDFPSCSGERPECRGVNDSINPDYNPKFAVWESLDPWTDNMMDLVTLRVDKENIFKGADLVYAGSWRRFDHESLDNWSRSDANDMFKTWITNDDGHKRWTHEIRLQSNTAGAFDWTIGGFYDSVDYGNRPDGQWQYHASDNKSRAIAAYLWGYYWGLGDPSEIGARLYGDDTKNYNYNQIELKSREMAVFGEASYRLETEAAGAFEFTAGLRYYDLKDTEHSIVSGIWIGDEPSESETRGEDGKENGTRKKFGVSWMPSDEMSIFAIYSEGYRPGGNNGPTPPADCRNDENVGSYVNRYNSDKIKNYEVGFKGFLMDRRLQVSSAVYQIDWTGVQTSVYMPTCGFSYTANAASARSRGVEFESTALLMEGLTLSVNASYTDSKMTSDAPAIGAEKGDDMTMVPKYNYYIALDKEFDLFSKEASVRAELAGYGSYKSHFDVLDSDTSPRYEVVNVSGSVNVNENVRLSLYVNNLLNTEIIEYKRSRYRSEWALGEKYFYYGAERTVSLRLDFTF</sequence>
<dbReference type="GO" id="GO:0009279">
    <property type="term" value="C:cell outer membrane"/>
    <property type="evidence" value="ECO:0007669"/>
    <property type="project" value="UniProtKB-SubCell"/>
</dbReference>
<keyword evidence="6" id="KW-0408">Iron</keyword>
<dbReference type="PANTHER" id="PTHR32552">
    <property type="entry name" value="FERRICHROME IRON RECEPTOR-RELATED"/>
    <property type="match status" value="1"/>
</dbReference>
<keyword evidence="3 11" id="KW-1134">Transmembrane beta strand</keyword>
<evidence type="ECO:0000256" key="12">
    <source>
        <dbReference type="RuleBase" id="RU003357"/>
    </source>
</evidence>
<keyword evidence="5 11" id="KW-0812">Transmembrane</keyword>
<evidence type="ECO:0000256" key="1">
    <source>
        <dbReference type="ARBA" id="ARBA00004571"/>
    </source>
</evidence>
<keyword evidence="16" id="KW-0675">Receptor</keyword>
<comment type="subcellular location">
    <subcellularLocation>
        <location evidence="1 11">Cell outer membrane</location>
        <topology evidence="1 11">Multi-pass membrane protein</topology>
    </subcellularLocation>
</comment>
<evidence type="ECO:0000259" key="14">
    <source>
        <dbReference type="Pfam" id="PF00593"/>
    </source>
</evidence>
<reference evidence="16" key="1">
    <citation type="submission" date="2023-01" db="EMBL/GenBank/DDBJ databases">
        <title>The genome sequence of Kordiimonadaceae bacterium 6D33.</title>
        <authorList>
            <person name="Liu Y."/>
        </authorList>
    </citation>
    <scope>NUCLEOTIDE SEQUENCE</scope>
    <source>
        <strain evidence="16">6D33</strain>
    </source>
</reference>
<dbReference type="InterPro" id="IPR039426">
    <property type="entry name" value="TonB-dep_rcpt-like"/>
</dbReference>
<evidence type="ECO:0000256" key="6">
    <source>
        <dbReference type="ARBA" id="ARBA00023004"/>
    </source>
</evidence>
<dbReference type="Proteomes" id="UP001217500">
    <property type="component" value="Chromosome"/>
</dbReference>
<evidence type="ECO:0000313" key="16">
    <source>
        <dbReference type="EMBL" id="WCL55333.1"/>
    </source>
</evidence>
<dbReference type="InterPro" id="IPR036942">
    <property type="entry name" value="Beta-barrel_TonB_sf"/>
</dbReference>
<keyword evidence="4" id="KW-0410">Iron transport</keyword>
<feature type="domain" description="TonB-dependent receptor-like beta-barrel" evidence="14">
    <location>
        <begin position="351"/>
        <end position="761"/>
    </location>
</feature>